<protein>
    <submittedName>
        <fullName evidence="2">Recombinase RecT</fullName>
    </submittedName>
</protein>
<dbReference type="EMBL" id="CP073910">
    <property type="protein sequence ID" value="QUT04017.1"/>
    <property type="molecule type" value="Genomic_DNA"/>
</dbReference>
<dbReference type="Proteomes" id="UP000681425">
    <property type="component" value="Chromosome"/>
</dbReference>
<proteinExistence type="predicted"/>
<organism evidence="2 3">
    <name type="scientific">Sphingobium phenoxybenzoativorans</name>
    <dbReference type="NCBI Taxonomy" id="1592790"/>
    <lineage>
        <taxon>Bacteria</taxon>
        <taxon>Pseudomonadati</taxon>
        <taxon>Pseudomonadota</taxon>
        <taxon>Alphaproteobacteria</taxon>
        <taxon>Sphingomonadales</taxon>
        <taxon>Sphingomonadaceae</taxon>
        <taxon>Sphingobium</taxon>
    </lineage>
</organism>
<sequence length="339" mass="36956">MNAQTENPLAKFDAAALKGIESSSGDLGAPRALFLPSGFGEAMELAKLMAAGFAVPPHLRGKPADCLAVLMQSARWGLDPFAVASKSYFVNDRMAYEAQLVVAVLNTSGVLKGRMHFDYEQTDTDLICRATATLKADPRDKSVEQEFSKVKVKNSPLWQSSPRQQLGYYTARMWARLYAPEVLLGVYTVEEIAEMGLENARDVTPAPTRKSIAARKTRAAEPEPEAEVVINGEAEVVEQSEEEIARTLDAEQTAAQEGRGDEDMGEAHNGAEPEPEADDGKDWGPTLSQIDAELDARETVIDVESYWKITVPVLRHAPESVQNRANGLKNARVRELGGA</sequence>
<evidence type="ECO:0000313" key="3">
    <source>
        <dbReference type="Proteomes" id="UP000681425"/>
    </source>
</evidence>
<dbReference type="GO" id="GO:0006259">
    <property type="term" value="P:DNA metabolic process"/>
    <property type="evidence" value="ECO:0007669"/>
    <property type="project" value="InterPro"/>
</dbReference>
<dbReference type="Pfam" id="PF03837">
    <property type="entry name" value="RecT"/>
    <property type="match status" value="1"/>
</dbReference>
<dbReference type="AlphaFoldDB" id="A0A975Q077"/>
<dbReference type="GO" id="GO:0003677">
    <property type="term" value="F:DNA binding"/>
    <property type="evidence" value="ECO:0007669"/>
    <property type="project" value="InterPro"/>
</dbReference>
<dbReference type="InterPro" id="IPR018330">
    <property type="entry name" value="RecT_fam"/>
</dbReference>
<reference evidence="2" key="1">
    <citation type="submission" date="2021-04" db="EMBL/GenBank/DDBJ databases">
        <title>Isolation of p-tert-butylphenol degrading bacteria Sphingobium phenoxybenzoativorans Tas13 from active sludge.</title>
        <authorList>
            <person name="Li Y."/>
        </authorList>
    </citation>
    <scope>NUCLEOTIDE SEQUENCE</scope>
    <source>
        <strain evidence="2">Tas13</strain>
    </source>
</reference>
<name>A0A975Q077_9SPHN</name>
<gene>
    <name evidence="2" type="ORF">KFK14_12760</name>
</gene>
<evidence type="ECO:0000256" key="1">
    <source>
        <dbReference type="SAM" id="MobiDB-lite"/>
    </source>
</evidence>
<feature type="region of interest" description="Disordered" evidence="1">
    <location>
        <begin position="251"/>
        <end position="287"/>
    </location>
</feature>
<dbReference type="KEGG" id="spph:KFK14_12760"/>
<feature type="compositionally biased region" description="Basic and acidic residues" evidence="1">
    <location>
        <begin position="258"/>
        <end position="271"/>
    </location>
</feature>
<evidence type="ECO:0000313" key="2">
    <source>
        <dbReference type="EMBL" id="QUT04017.1"/>
    </source>
</evidence>
<accession>A0A975Q077</accession>
<keyword evidence="3" id="KW-1185">Reference proteome</keyword>
<dbReference type="RefSeq" id="WP_212607912.1">
    <property type="nucleotide sequence ID" value="NZ_CP073910.1"/>
</dbReference>